<organism evidence="1 2">
    <name type="scientific">Aspergillus candidus</name>
    <dbReference type="NCBI Taxonomy" id="41067"/>
    <lineage>
        <taxon>Eukaryota</taxon>
        <taxon>Fungi</taxon>
        <taxon>Dikarya</taxon>
        <taxon>Ascomycota</taxon>
        <taxon>Pezizomycotina</taxon>
        <taxon>Eurotiomycetes</taxon>
        <taxon>Eurotiomycetidae</taxon>
        <taxon>Eurotiales</taxon>
        <taxon>Aspergillaceae</taxon>
        <taxon>Aspergillus</taxon>
        <taxon>Aspergillus subgen. Circumdati</taxon>
    </lineage>
</organism>
<name>A0A2I2F906_ASPCN</name>
<keyword evidence="2" id="KW-1185">Reference proteome</keyword>
<dbReference type="EMBL" id="KZ559145">
    <property type="protein sequence ID" value="PLB37110.1"/>
    <property type="molecule type" value="Genomic_DNA"/>
</dbReference>
<dbReference type="Proteomes" id="UP000234585">
    <property type="component" value="Unassembled WGS sequence"/>
</dbReference>
<reference evidence="1 2" key="1">
    <citation type="submission" date="2017-12" db="EMBL/GenBank/DDBJ databases">
        <authorList>
            <consortium name="DOE Joint Genome Institute"/>
            <person name="Haridas S."/>
            <person name="Kjaerbolling I."/>
            <person name="Vesth T.C."/>
            <person name="Frisvad J.C."/>
            <person name="Nybo J.L."/>
            <person name="Theobald S."/>
            <person name="Kuo A."/>
            <person name="Bowyer P."/>
            <person name="Matsuda Y."/>
            <person name="Mondo S."/>
            <person name="Lyhne E.K."/>
            <person name="Kogle M.E."/>
            <person name="Clum A."/>
            <person name="Lipzen A."/>
            <person name="Salamov A."/>
            <person name="Ngan C.Y."/>
            <person name="Daum C."/>
            <person name="Chiniquy J."/>
            <person name="Barry K."/>
            <person name="LaButti K."/>
            <person name="Simmons B.A."/>
            <person name="Magnuson J.K."/>
            <person name="Mortensen U.H."/>
            <person name="Larsen T.O."/>
            <person name="Grigoriev I.V."/>
            <person name="Baker S.E."/>
            <person name="Andersen M.R."/>
            <person name="Nordberg H.P."/>
            <person name="Cantor M.N."/>
            <person name="Hua S.X."/>
        </authorList>
    </citation>
    <scope>NUCLEOTIDE SEQUENCE [LARGE SCALE GENOMIC DNA]</scope>
    <source>
        <strain evidence="1 2">CBS 102.13</strain>
    </source>
</reference>
<gene>
    <name evidence="1" type="ORF">BDW47DRAFT_107398</name>
</gene>
<dbReference type="AlphaFoldDB" id="A0A2I2F906"/>
<proteinExistence type="predicted"/>
<dbReference type="RefSeq" id="XP_024671122.1">
    <property type="nucleotide sequence ID" value="XM_024813001.1"/>
</dbReference>
<evidence type="ECO:0000313" key="2">
    <source>
        <dbReference type="Proteomes" id="UP000234585"/>
    </source>
</evidence>
<dbReference type="GeneID" id="36520161"/>
<sequence length="86" mass="9542">MISYAPRPKEHNRGDLFPCSIKRRRSESGNDVMISMFLWWDQGLIPISEQVGLGVEQGISVVLGLIGRGYSLGRRVPCCSCMTVSV</sequence>
<evidence type="ECO:0000313" key="1">
    <source>
        <dbReference type="EMBL" id="PLB37110.1"/>
    </source>
</evidence>
<protein>
    <submittedName>
        <fullName evidence="1">Uncharacterized protein</fullName>
    </submittedName>
</protein>
<accession>A0A2I2F906</accession>